<proteinExistence type="predicted"/>
<reference evidence="1 2" key="1">
    <citation type="journal article" date="2015" name="Plant Cell">
        <title>Oil accumulation by the oleaginous diatom Fistulifera solaris as revealed by the genome and transcriptome.</title>
        <authorList>
            <person name="Tanaka T."/>
            <person name="Maeda Y."/>
            <person name="Veluchamy A."/>
            <person name="Tanaka M."/>
            <person name="Abida H."/>
            <person name="Marechal E."/>
            <person name="Bowler C."/>
            <person name="Muto M."/>
            <person name="Sunaga Y."/>
            <person name="Tanaka M."/>
            <person name="Yoshino T."/>
            <person name="Taniguchi T."/>
            <person name="Fukuda Y."/>
            <person name="Nemoto M."/>
            <person name="Matsumoto M."/>
            <person name="Wong P.S."/>
            <person name="Aburatani S."/>
            <person name="Fujibuchi W."/>
        </authorList>
    </citation>
    <scope>NUCLEOTIDE SEQUENCE [LARGE SCALE GENOMIC DNA]</scope>
    <source>
        <strain evidence="1 2">JPCC DA0580</strain>
    </source>
</reference>
<dbReference type="InParanoid" id="A0A1Z5KJE7"/>
<name>A0A1Z5KJE7_FISSO</name>
<accession>A0A1Z5KJE7</accession>
<sequence>MSQFVSGIVDKNCCECWKNGCGLDPAFGMCADGLEAISPAIEYCADAIWCLGSPLAFPCIFCFSPQPENETQPQGPGGGWSITMLQAPTIKPALCCFATLCPCGGQWMARYQALRGDMTQYKLWQGYHDGPQCCARQCPSAPIITIHAGTYGEQNCPHLFLCLEVTCLGGLQSICCAHNVTRRMVREEYHLGQDDTEIRQEKCATFFGNIMHHCFRIACCLHICSCCVGCCAVDSTGGQECSQNGRRASRACFQIAWTLWRGIQSVRLLAAGCMVAQQGHELQKMPSVTPTTQKMDRGG</sequence>
<protein>
    <submittedName>
        <fullName evidence="1">Uncharacterized protein</fullName>
    </submittedName>
</protein>
<evidence type="ECO:0000313" key="2">
    <source>
        <dbReference type="Proteomes" id="UP000198406"/>
    </source>
</evidence>
<evidence type="ECO:0000313" key="1">
    <source>
        <dbReference type="EMBL" id="GAX26222.1"/>
    </source>
</evidence>
<dbReference type="Proteomes" id="UP000198406">
    <property type="component" value="Unassembled WGS sequence"/>
</dbReference>
<gene>
    <name evidence="1" type="ORF">FisN_16Lh048</name>
</gene>
<organism evidence="1 2">
    <name type="scientific">Fistulifera solaris</name>
    <name type="common">Oleaginous diatom</name>
    <dbReference type="NCBI Taxonomy" id="1519565"/>
    <lineage>
        <taxon>Eukaryota</taxon>
        <taxon>Sar</taxon>
        <taxon>Stramenopiles</taxon>
        <taxon>Ochrophyta</taxon>
        <taxon>Bacillariophyta</taxon>
        <taxon>Bacillariophyceae</taxon>
        <taxon>Bacillariophycidae</taxon>
        <taxon>Naviculales</taxon>
        <taxon>Naviculaceae</taxon>
        <taxon>Fistulifera</taxon>
    </lineage>
</organism>
<dbReference type="EMBL" id="BDSP01000240">
    <property type="protein sequence ID" value="GAX26222.1"/>
    <property type="molecule type" value="Genomic_DNA"/>
</dbReference>
<dbReference type="OrthoDB" id="998115at2759"/>
<dbReference type="AlphaFoldDB" id="A0A1Z5KJE7"/>
<keyword evidence="2" id="KW-1185">Reference proteome</keyword>
<comment type="caution">
    <text evidence="1">The sequence shown here is derived from an EMBL/GenBank/DDBJ whole genome shotgun (WGS) entry which is preliminary data.</text>
</comment>